<comment type="similarity">
    <text evidence="2 8">Belongs to the PHP hydrolase family. HisK subfamily.</text>
</comment>
<evidence type="ECO:0000313" key="10">
    <source>
        <dbReference type="EMBL" id="GAA4836581.1"/>
    </source>
</evidence>
<keyword evidence="4 8" id="KW-0028">Amino-acid biosynthesis</keyword>
<protein>
    <recommendedName>
        <fullName evidence="3 8">Histidinol-phosphatase</fullName>
        <shortName evidence="8">HolPase</shortName>
        <ecNumber evidence="3 8">3.1.3.15</ecNumber>
    </recommendedName>
</protein>
<dbReference type="InterPro" id="IPR010140">
    <property type="entry name" value="Histidinol_P_phosphatase_HisJ"/>
</dbReference>
<dbReference type="PANTHER" id="PTHR21039:SF0">
    <property type="entry name" value="HISTIDINOL-PHOSPHATASE"/>
    <property type="match status" value="1"/>
</dbReference>
<evidence type="ECO:0000256" key="6">
    <source>
        <dbReference type="ARBA" id="ARBA00023102"/>
    </source>
</evidence>
<comment type="pathway">
    <text evidence="1 8">Amino-acid biosynthesis; L-histidine biosynthesis; L-histidine from 5-phospho-alpha-D-ribose 1-diphosphate: step 8/9.</text>
</comment>
<dbReference type="Pfam" id="PF02811">
    <property type="entry name" value="PHP"/>
    <property type="match status" value="1"/>
</dbReference>
<dbReference type="Proteomes" id="UP001500298">
    <property type="component" value="Unassembled WGS sequence"/>
</dbReference>
<dbReference type="RefSeq" id="WP_345371777.1">
    <property type="nucleotide sequence ID" value="NZ_BAABJX010000033.1"/>
</dbReference>
<keyword evidence="5 8" id="KW-0378">Hydrolase</keyword>
<reference evidence="11" key="1">
    <citation type="journal article" date="2019" name="Int. J. Syst. Evol. Microbiol.">
        <title>The Global Catalogue of Microorganisms (GCM) 10K type strain sequencing project: providing services to taxonomists for standard genome sequencing and annotation.</title>
        <authorList>
            <consortium name="The Broad Institute Genomics Platform"/>
            <consortium name="The Broad Institute Genome Sequencing Center for Infectious Disease"/>
            <person name="Wu L."/>
            <person name="Ma J."/>
        </authorList>
    </citation>
    <scope>NUCLEOTIDE SEQUENCE [LARGE SCALE GENOMIC DNA]</scope>
    <source>
        <strain evidence="11">JCM 18326</strain>
    </source>
</reference>
<sequence>MSWTNYHTHSYFCDGKFAPEEHVKEAVKQGLYAYGVSTHSPVPFDSSWNMKMEEVPRYVKEVRQAAEAYKNDIQVYLGMEVDYIPNIVGCSSDFIQKAELDYTVGSIHYVDQFPNGKPWEIDGPHQLFLDGLSTIFHNDIRAAVERYYELTRHMIQYDCPDVIGHLDKIKMQNEDGNLFSEDEGWYRDAVEETLEVIAQSSAIVEVNTRGLYKKATDTPYPSPWILEKILEKNIPICLNADSHIPTEITKGFSEAAHILKEIGFNQLHILYNGEWQGVDFDTKGLKMLNH</sequence>
<comment type="caution">
    <text evidence="10">The sequence shown here is derived from an EMBL/GenBank/DDBJ whole genome shotgun (WGS) entry which is preliminary data.</text>
</comment>
<evidence type="ECO:0000256" key="1">
    <source>
        <dbReference type="ARBA" id="ARBA00004970"/>
    </source>
</evidence>
<dbReference type="EC" id="3.1.3.15" evidence="3 8"/>
<dbReference type="Gene3D" id="3.20.20.140">
    <property type="entry name" value="Metal-dependent hydrolases"/>
    <property type="match status" value="1"/>
</dbReference>
<evidence type="ECO:0000256" key="3">
    <source>
        <dbReference type="ARBA" id="ARBA00013085"/>
    </source>
</evidence>
<dbReference type="NCBIfam" id="TIGR01856">
    <property type="entry name" value="hisJ_fam"/>
    <property type="match status" value="1"/>
</dbReference>
<evidence type="ECO:0000256" key="2">
    <source>
        <dbReference type="ARBA" id="ARBA00009152"/>
    </source>
</evidence>
<accession>A0ABP9DDB1</accession>
<dbReference type="InterPro" id="IPR004013">
    <property type="entry name" value="PHP_dom"/>
</dbReference>
<evidence type="ECO:0000259" key="9">
    <source>
        <dbReference type="Pfam" id="PF02811"/>
    </source>
</evidence>
<evidence type="ECO:0000256" key="7">
    <source>
        <dbReference type="ARBA" id="ARBA00049158"/>
    </source>
</evidence>
<organism evidence="10 11">
    <name type="scientific">Algivirga pacifica</name>
    <dbReference type="NCBI Taxonomy" id="1162670"/>
    <lineage>
        <taxon>Bacteria</taxon>
        <taxon>Pseudomonadati</taxon>
        <taxon>Bacteroidota</taxon>
        <taxon>Cytophagia</taxon>
        <taxon>Cytophagales</taxon>
        <taxon>Flammeovirgaceae</taxon>
        <taxon>Algivirga</taxon>
    </lineage>
</organism>
<feature type="domain" description="PHP" evidence="9">
    <location>
        <begin position="6"/>
        <end position="208"/>
    </location>
</feature>
<evidence type="ECO:0000256" key="5">
    <source>
        <dbReference type="ARBA" id="ARBA00022801"/>
    </source>
</evidence>
<evidence type="ECO:0000256" key="4">
    <source>
        <dbReference type="ARBA" id="ARBA00022605"/>
    </source>
</evidence>
<dbReference type="InterPro" id="IPR016195">
    <property type="entry name" value="Pol/histidinol_Pase-like"/>
</dbReference>
<dbReference type="SUPFAM" id="SSF89550">
    <property type="entry name" value="PHP domain-like"/>
    <property type="match status" value="1"/>
</dbReference>
<dbReference type="PANTHER" id="PTHR21039">
    <property type="entry name" value="HISTIDINOL PHOSPHATASE-RELATED"/>
    <property type="match status" value="1"/>
</dbReference>
<dbReference type="CDD" id="cd12110">
    <property type="entry name" value="PHP_HisPPase_Hisj_like"/>
    <property type="match status" value="1"/>
</dbReference>
<gene>
    <name evidence="10" type="primary">hisJ</name>
    <name evidence="10" type="ORF">GCM10023331_22240</name>
</gene>
<keyword evidence="6 8" id="KW-0368">Histidine biosynthesis</keyword>
<keyword evidence="11" id="KW-1185">Reference proteome</keyword>
<name>A0ABP9DDB1_9BACT</name>
<evidence type="ECO:0000313" key="11">
    <source>
        <dbReference type="Proteomes" id="UP001500298"/>
    </source>
</evidence>
<evidence type="ECO:0000256" key="8">
    <source>
        <dbReference type="RuleBase" id="RU366003"/>
    </source>
</evidence>
<proteinExistence type="inferred from homology"/>
<comment type="catalytic activity">
    <reaction evidence="7 8">
        <text>L-histidinol phosphate + H2O = L-histidinol + phosphate</text>
        <dbReference type="Rhea" id="RHEA:14465"/>
        <dbReference type="ChEBI" id="CHEBI:15377"/>
        <dbReference type="ChEBI" id="CHEBI:43474"/>
        <dbReference type="ChEBI" id="CHEBI:57699"/>
        <dbReference type="ChEBI" id="CHEBI:57980"/>
        <dbReference type="EC" id="3.1.3.15"/>
    </reaction>
</comment>
<dbReference type="EMBL" id="BAABJX010000033">
    <property type="protein sequence ID" value="GAA4836581.1"/>
    <property type="molecule type" value="Genomic_DNA"/>
</dbReference>